<evidence type="ECO:0000256" key="1">
    <source>
        <dbReference type="SAM" id="MobiDB-lite"/>
    </source>
</evidence>
<proteinExistence type="predicted"/>
<gene>
    <name evidence="2" type="ORF">NDU88_003048</name>
</gene>
<dbReference type="Proteomes" id="UP001066276">
    <property type="component" value="Chromosome 9"/>
</dbReference>
<protein>
    <recommendedName>
        <fullName evidence="4">EF-hand domain-containing protein</fullName>
    </recommendedName>
</protein>
<dbReference type="EMBL" id="JANPWB010000013">
    <property type="protein sequence ID" value="KAJ1105643.1"/>
    <property type="molecule type" value="Genomic_DNA"/>
</dbReference>
<name>A0AAV7MXF0_PLEWA</name>
<evidence type="ECO:0008006" key="4">
    <source>
        <dbReference type="Google" id="ProtNLM"/>
    </source>
</evidence>
<feature type="region of interest" description="Disordered" evidence="1">
    <location>
        <begin position="1"/>
        <end position="75"/>
    </location>
</feature>
<comment type="caution">
    <text evidence="2">The sequence shown here is derived from an EMBL/GenBank/DDBJ whole genome shotgun (WGS) entry which is preliminary data.</text>
</comment>
<organism evidence="2 3">
    <name type="scientific">Pleurodeles waltl</name>
    <name type="common">Iberian ribbed newt</name>
    <dbReference type="NCBI Taxonomy" id="8319"/>
    <lineage>
        <taxon>Eukaryota</taxon>
        <taxon>Metazoa</taxon>
        <taxon>Chordata</taxon>
        <taxon>Craniata</taxon>
        <taxon>Vertebrata</taxon>
        <taxon>Euteleostomi</taxon>
        <taxon>Amphibia</taxon>
        <taxon>Batrachia</taxon>
        <taxon>Caudata</taxon>
        <taxon>Salamandroidea</taxon>
        <taxon>Salamandridae</taxon>
        <taxon>Pleurodelinae</taxon>
        <taxon>Pleurodeles</taxon>
    </lineage>
</organism>
<dbReference type="AlphaFoldDB" id="A0AAV7MXF0"/>
<accession>A0AAV7MXF0</accession>
<keyword evidence="3" id="KW-1185">Reference proteome</keyword>
<evidence type="ECO:0000313" key="3">
    <source>
        <dbReference type="Proteomes" id="UP001066276"/>
    </source>
</evidence>
<evidence type="ECO:0000313" key="2">
    <source>
        <dbReference type="EMBL" id="KAJ1105643.1"/>
    </source>
</evidence>
<sequence length="185" mass="20914">MDKGEDQQKTKVNGHKGEEQQKTKVNGHKREEQHKTKVNGHKGEEQQKTKENGHKGEEQQKMKVNGHKGEEQQKTKDLPVLGPLFLDAPLEKDKVCVSVCQRIGIYQSAIQLTSQTISKKVLANETVQVLDSNSDQCVSIEQLETMLHTALDLKLKPILEHLDFIEVELKQTGTPIPVYHISHIL</sequence>
<reference evidence="2" key="1">
    <citation type="journal article" date="2022" name="bioRxiv">
        <title>Sequencing and chromosome-scale assembly of the giantPleurodeles waltlgenome.</title>
        <authorList>
            <person name="Brown T."/>
            <person name="Elewa A."/>
            <person name="Iarovenko S."/>
            <person name="Subramanian E."/>
            <person name="Araus A.J."/>
            <person name="Petzold A."/>
            <person name="Susuki M."/>
            <person name="Suzuki K.-i.T."/>
            <person name="Hayashi T."/>
            <person name="Toyoda A."/>
            <person name="Oliveira C."/>
            <person name="Osipova E."/>
            <person name="Leigh N.D."/>
            <person name="Simon A."/>
            <person name="Yun M.H."/>
        </authorList>
    </citation>
    <scope>NUCLEOTIDE SEQUENCE</scope>
    <source>
        <strain evidence="2">20211129_DDA</strain>
        <tissue evidence="2">Liver</tissue>
    </source>
</reference>